<evidence type="ECO:0000313" key="2">
    <source>
        <dbReference type="Proteomes" id="UP001596087"/>
    </source>
</evidence>
<gene>
    <name evidence="1" type="ORF">ACFPGP_10450</name>
</gene>
<organism evidence="1 2">
    <name type="scientific">Nocardioides taihuensis</name>
    <dbReference type="NCBI Taxonomy" id="1835606"/>
    <lineage>
        <taxon>Bacteria</taxon>
        <taxon>Bacillati</taxon>
        <taxon>Actinomycetota</taxon>
        <taxon>Actinomycetes</taxon>
        <taxon>Propionibacteriales</taxon>
        <taxon>Nocardioidaceae</taxon>
        <taxon>Nocardioides</taxon>
    </lineage>
</organism>
<keyword evidence="2" id="KW-1185">Reference proteome</keyword>
<proteinExistence type="predicted"/>
<dbReference type="EMBL" id="JBHSKD010000009">
    <property type="protein sequence ID" value="MFC5177094.1"/>
    <property type="molecule type" value="Genomic_DNA"/>
</dbReference>
<dbReference type="Proteomes" id="UP001596087">
    <property type="component" value="Unassembled WGS sequence"/>
</dbReference>
<comment type="caution">
    <text evidence="1">The sequence shown here is derived from an EMBL/GenBank/DDBJ whole genome shotgun (WGS) entry which is preliminary data.</text>
</comment>
<accession>A0ABW0BID8</accession>
<dbReference type="Pfam" id="PF19850">
    <property type="entry name" value="DUF6325"/>
    <property type="match status" value="1"/>
</dbReference>
<sequence>MTEDDVYGPVDFVLMEFEGDRLTGRGAVEILDLVDRGIVRIYDIAVIGKTDDGEVYAVDLAQEAVAAELGDFGELVGARSGLLGDEDVAEAANAMEPGRLAVLIVFENTWAVPFIRAVRASGGELIASARIPAQDVMDAMDALDQLSPI</sequence>
<dbReference type="RefSeq" id="WP_378589845.1">
    <property type="nucleotide sequence ID" value="NZ_JBHSKD010000009.1"/>
</dbReference>
<reference evidence="2" key="1">
    <citation type="journal article" date="2019" name="Int. J. Syst. Evol. Microbiol.">
        <title>The Global Catalogue of Microorganisms (GCM) 10K type strain sequencing project: providing services to taxonomists for standard genome sequencing and annotation.</title>
        <authorList>
            <consortium name="The Broad Institute Genomics Platform"/>
            <consortium name="The Broad Institute Genome Sequencing Center for Infectious Disease"/>
            <person name="Wu L."/>
            <person name="Ma J."/>
        </authorList>
    </citation>
    <scope>NUCLEOTIDE SEQUENCE [LARGE SCALE GENOMIC DNA]</scope>
    <source>
        <strain evidence="2">DFY41</strain>
    </source>
</reference>
<protein>
    <submittedName>
        <fullName evidence="1">DUF6325 family protein</fullName>
    </submittedName>
</protein>
<name>A0ABW0BID8_9ACTN</name>
<dbReference type="InterPro" id="IPR046288">
    <property type="entry name" value="DUF6325"/>
</dbReference>
<evidence type="ECO:0000313" key="1">
    <source>
        <dbReference type="EMBL" id="MFC5177094.1"/>
    </source>
</evidence>